<evidence type="ECO:0000313" key="1">
    <source>
        <dbReference type="EMBL" id="KAL0285218.1"/>
    </source>
</evidence>
<comment type="caution">
    <text evidence="1">The sequence shown here is derived from an EMBL/GenBank/DDBJ whole genome shotgun (WGS) entry which is preliminary data.</text>
</comment>
<dbReference type="EMBL" id="JACGWM010001959">
    <property type="protein sequence ID" value="KAL0285218.1"/>
    <property type="molecule type" value="Genomic_DNA"/>
</dbReference>
<dbReference type="PANTHER" id="PTHR34222:SF99">
    <property type="entry name" value="PROTEIN, PUTATIVE-RELATED"/>
    <property type="match status" value="1"/>
</dbReference>
<proteinExistence type="predicted"/>
<reference evidence="1" key="2">
    <citation type="journal article" date="2024" name="Plant">
        <title>Genomic evolution and insights into agronomic trait innovations of Sesamum species.</title>
        <authorList>
            <person name="Miao H."/>
            <person name="Wang L."/>
            <person name="Qu L."/>
            <person name="Liu H."/>
            <person name="Sun Y."/>
            <person name="Le M."/>
            <person name="Wang Q."/>
            <person name="Wei S."/>
            <person name="Zheng Y."/>
            <person name="Lin W."/>
            <person name="Duan Y."/>
            <person name="Cao H."/>
            <person name="Xiong S."/>
            <person name="Wang X."/>
            <person name="Wei L."/>
            <person name="Li C."/>
            <person name="Ma Q."/>
            <person name="Ju M."/>
            <person name="Zhao R."/>
            <person name="Li G."/>
            <person name="Mu C."/>
            <person name="Tian Q."/>
            <person name="Mei H."/>
            <person name="Zhang T."/>
            <person name="Gao T."/>
            <person name="Zhang H."/>
        </authorList>
    </citation>
    <scope>NUCLEOTIDE SEQUENCE</scope>
    <source>
        <strain evidence="1">KEN8</strain>
    </source>
</reference>
<gene>
    <name evidence="1" type="ORF">Scaly_2825300</name>
</gene>
<dbReference type="AlphaFoldDB" id="A0AAW2IUP0"/>
<sequence length="114" mass="12944">MKLGFINGQRHCGIFPLYQYNKRTLVGIEARKGSLTISTYFSKLKKLWDELSSLVSVPSCSCGVSKEVTGLRVVDNLMQFLMGLNDHFDHVRNQILKMEPLLFIAKAYSMVLQS</sequence>
<reference evidence="1" key="1">
    <citation type="submission" date="2020-06" db="EMBL/GenBank/DDBJ databases">
        <authorList>
            <person name="Li T."/>
            <person name="Hu X."/>
            <person name="Zhang T."/>
            <person name="Song X."/>
            <person name="Zhang H."/>
            <person name="Dai N."/>
            <person name="Sheng W."/>
            <person name="Hou X."/>
            <person name="Wei L."/>
        </authorList>
    </citation>
    <scope>NUCLEOTIDE SEQUENCE</scope>
    <source>
        <strain evidence="1">KEN8</strain>
        <tissue evidence="1">Leaf</tissue>
    </source>
</reference>
<accession>A0AAW2IUP0</accession>
<name>A0AAW2IUP0_9LAMI</name>
<organism evidence="1">
    <name type="scientific">Sesamum calycinum</name>
    <dbReference type="NCBI Taxonomy" id="2727403"/>
    <lineage>
        <taxon>Eukaryota</taxon>
        <taxon>Viridiplantae</taxon>
        <taxon>Streptophyta</taxon>
        <taxon>Embryophyta</taxon>
        <taxon>Tracheophyta</taxon>
        <taxon>Spermatophyta</taxon>
        <taxon>Magnoliopsida</taxon>
        <taxon>eudicotyledons</taxon>
        <taxon>Gunneridae</taxon>
        <taxon>Pentapetalae</taxon>
        <taxon>asterids</taxon>
        <taxon>lamiids</taxon>
        <taxon>Lamiales</taxon>
        <taxon>Pedaliaceae</taxon>
        <taxon>Sesamum</taxon>
    </lineage>
</organism>
<protein>
    <submittedName>
        <fullName evidence="1">Uncharacterized protein</fullName>
    </submittedName>
</protein>
<dbReference type="PANTHER" id="PTHR34222">
    <property type="entry name" value="GAG_PRE-INTEGRS DOMAIN-CONTAINING PROTEIN"/>
    <property type="match status" value="1"/>
</dbReference>